<comment type="caution">
    <text evidence="1">The sequence shown here is derived from an EMBL/GenBank/DDBJ whole genome shotgun (WGS) entry which is preliminary data.</text>
</comment>
<reference evidence="1" key="2">
    <citation type="submission" date="2020-09" db="EMBL/GenBank/DDBJ databases">
        <authorList>
            <person name="Sun Q."/>
            <person name="Kim S."/>
        </authorList>
    </citation>
    <scope>NUCLEOTIDE SEQUENCE</scope>
    <source>
        <strain evidence="1">KCTC 32255</strain>
    </source>
</reference>
<organism evidence="1 2">
    <name type="scientific">Novosphingobium colocasiae</name>
    <dbReference type="NCBI Taxonomy" id="1256513"/>
    <lineage>
        <taxon>Bacteria</taxon>
        <taxon>Pseudomonadati</taxon>
        <taxon>Pseudomonadota</taxon>
        <taxon>Alphaproteobacteria</taxon>
        <taxon>Sphingomonadales</taxon>
        <taxon>Sphingomonadaceae</taxon>
        <taxon>Novosphingobium</taxon>
    </lineage>
</organism>
<reference evidence="1" key="1">
    <citation type="journal article" date="2014" name="Int. J. Syst. Evol. Microbiol.">
        <title>Complete genome sequence of Corynebacterium casei LMG S-19264T (=DSM 44701T), isolated from a smear-ripened cheese.</title>
        <authorList>
            <consortium name="US DOE Joint Genome Institute (JGI-PGF)"/>
            <person name="Walter F."/>
            <person name="Albersmeier A."/>
            <person name="Kalinowski J."/>
            <person name="Ruckert C."/>
        </authorList>
    </citation>
    <scope>NUCLEOTIDE SEQUENCE</scope>
    <source>
        <strain evidence="1">KCTC 32255</strain>
    </source>
</reference>
<dbReference type="Gene3D" id="3.90.1010.10">
    <property type="match status" value="1"/>
</dbReference>
<dbReference type="RefSeq" id="WP_189620012.1">
    <property type="nucleotide sequence ID" value="NZ_BMZA01000002.1"/>
</dbReference>
<sequence length="137" mass="14087">MATATLYTPQVLELATALAGFPLDARFATTARARSPSCGSTIEIGLLFDADGTVTQVGLRSQACAIGQASAAIFARHAIGRSVAEIRDTAQAVSVWLKGEGAIPAFPGMEAIAPAPGYPGRHGAVMLPWNAALQLLP</sequence>
<proteinExistence type="predicted"/>
<dbReference type="GO" id="GO:0016226">
    <property type="term" value="P:iron-sulfur cluster assembly"/>
    <property type="evidence" value="ECO:0007669"/>
    <property type="project" value="InterPro"/>
</dbReference>
<evidence type="ECO:0000313" key="2">
    <source>
        <dbReference type="Proteomes" id="UP000648075"/>
    </source>
</evidence>
<dbReference type="Proteomes" id="UP000648075">
    <property type="component" value="Unassembled WGS sequence"/>
</dbReference>
<dbReference type="GO" id="GO:0051536">
    <property type="term" value="F:iron-sulfur cluster binding"/>
    <property type="evidence" value="ECO:0007669"/>
    <property type="project" value="InterPro"/>
</dbReference>
<dbReference type="GO" id="GO:0005506">
    <property type="term" value="F:iron ion binding"/>
    <property type="evidence" value="ECO:0007669"/>
    <property type="project" value="InterPro"/>
</dbReference>
<keyword evidence="2" id="KW-1185">Reference proteome</keyword>
<dbReference type="SUPFAM" id="SSF82649">
    <property type="entry name" value="SufE/NifU"/>
    <property type="match status" value="1"/>
</dbReference>
<name>A0A918PBS9_9SPHN</name>
<protein>
    <submittedName>
        <fullName evidence="1">Iron-sulfur cluster scaffold-like protein</fullName>
    </submittedName>
</protein>
<accession>A0A918PBS9</accession>
<gene>
    <name evidence="1" type="primary">nifU</name>
    <name evidence="1" type="ORF">GCM10011614_09900</name>
</gene>
<evidence type="ECO:0000313" key="1">
    <source>
        <dbReference type="EMBL" id="GGY96957.1"/>
    </source>
</evidence>
<dbReference type="CDD" id="cd06664">
    <property type="entry name" value="IscU_like"/>
    <property type="match status" value="1"/>
</dbReference>
<dbReference type="EMBL" id="BMZA01000002">
    <property type="protein sequence ID" value="GGY96957.1"/>
    <property type="molecule type" value="Genomic_DNA"/>
</dbReference>
<dbReference type="AlphaFoldDB" id="A0A918PBS9"/>
<dbReference type="InterPro" id="IPR002871">
    <property type="entry name" value="NIF_FeS_clus_asmbl_NifU_N"/>
</dbReference>